<keyword evidence="3" id="KW-1185">Reference proteome</keyword>
<evidence type="ECO:0000313" key="2">
    <source>
        <dbReference type="EMBL" id="KEO61739.1"/>
    </source>
</evidence>
<evidence type="ECO:0000256" key="1">
    <source>
        <dbReference type="SAM" id="MobiDB-lite"/>
    </source>
</evidence>
<sequence length="67" mass="7588">MSRRLIPLVGGVAQSLSARPDHRSRYAAMQQSKPLRRDRKHAPKTVMLKFSTGKIGICTFLMRKLPP</sequence>
<gene>
    <name evidence="2" type="ORF">DT23_01840</name>
</gene>
<dbReference type="STRING" id="1353528.DT23_01840"/>
<protein>
    <submittedName>
        <fullName evidence="2">Uncharacterized protein</fullName>
    </submittedName>
</protein>
<reference evidence="2 3" key="1">
    <citation type="journal article" date="2015" name="Antonie Van Leeuwenhoek">
        <title>Thioclava indica sp. nov., isolated from surface seawater of the Indian Ocean.</title>
        <authorList>
            <person name="Liu Y."/>
            <person name="Lai Q."/>
            <person name="Du J."/>
            <person name="Xu H."/>
            <person name="Jiang L."/>
            <person name="Shao Z."/>
        </authorList>
    </citation>
    <scope>NUCLEOTIDE SEQUENCE [LARGE SCALE GENOMIC DNA]</scope>
    <source>
        <strain evidence="2 3">DT23-4</strain>
    </source>
</reference>
<dbReference type="AlphaFoldDB" id="A0A074JZ31"/>
<accession>A0A074JZ31</accession>
<dbReference type="EMBL" id="AUNB01000001">
    <property type="protein sequence ID" value="KEO61739.1"/>
    <property type="molecule type" value="Genomic_DNA"/>
</dbReference>
<name>A0A074JZ31_9RHOB</name>
<comment type="caution">
    <text evidence="2">The sequence shown here is derived from an EMBL/GenBank/DDBJ whole genome shotgun (WGS) entry which is preliminary data.</text>
</comment>
<feature type="region of interest" description="Disordered" evidence="1">
    <location>
        <begin position="19"/>
        <end position="40"/>
    </location>
</feature>
<proteinExistence type="predicted"/>
<evidence type="ECO:0000313" key="3">
    <source>
        <dbReference type="Proteomes" id="UP000027471"/>
    </source>
</evidence>
<dbReference type="Proteomes" id="UP000027471">
    <property type="component" value="Unassembled WGS sequence"/>
</dbReference>
<organism evidence="2 3">
    <name type="scientific">Thioclava indica</name>
    <dbReference type="NCBI Taxonomy" id="1353528"/>
    <lineage>
        <taxon>Bacteria</taxon>
        <taxon>Pseudomonadati</taxon>
        <taxon>Pseudomonadota</taxon>
        <taxon>Alphaproteobacteria</taxon>
        <taxon>Rhodobacterales</taxon>
        <taxon>Paracoccaceae</taxon>
        <taxon>Thioclava</taxon>
    </lineage>
</organism>